<keyword evidence="4 8" id="KW-0812">Transmembrane</keyword>
<evidence type="ECO:0000256" key="1">
    <source>
        <dbReference type="ARBA" id="ARBA00004477"/>
    </source>
</evidence>
<keyword evidence="7 8" id="KW-0472">Membrane</keyword>
<evidence type="ECO:0000256" key="8">
    <source>
        <dbReference type="RuleBase" id="RU361136"/>
    </source>
</evidence>
<dbReference type="EMBL" id="JAFCMP010000434">
    <property type="protein sequence ID" value="KAG5179985.1"/>
    <property type="molecule type" value="Genomic_DNA"/>
</dbReference>
<keyword evidence="5 8" id="KW-0256">Endoplasmic reticulum</keyword>
<evidence type="ECO:0000256" key="3">
    <source>
        <dbReference type="ARBA" id="ARBA00009386"/>
    </source>
</evidence>
<gene>
    <name evidence="9" type="ORF">JKP88DRAFT_223901</name>
</gene>
<keyword evidence="10" id="KW-1185">Reference proteome</keyword>
<dbReference type="GO" id="GO:0016740">
    <property type="term" value="F:transferase activity"/>
    <property type="evidence" value="ECO:0007669"/>
    <property type="project" value="UniProtKB-KW"/>
</dbReference>
<name>A0A835YRC1_9STRA</name>
<keyword evidence="6 8" id="KW-1133">Transmembrane helix</keyword>
<dbReference type="OrthoDB" id="445566at2759"/>
<comment type="caution">
    <text evidence="9">The sequence shown here is derived from an EMBL/GenBank/DDBJ whole genome shotgun (WGS) entry which is preliminary data.</text>
</comment>
<organism evidence="9 10">
    <name type="scientific">Tribonema minus</name>
    <dbReference type="NCBI Taxonomy" id="303371"/>
    <lineage>
        <taxon>Eukaryota</taxon>
        <taxon>Sar</taxon>
        <taxon>Stramenopiles</taxon>
        <taxon>Ochrophyta</taxon>
        <taxon>PX clade</taxon>
        <taxon>Xanthophyceae</taxon>
        <taxon>Tribonematales</taxon>
        <taxon>Tribonemataceae</taxon>
        <taxon>Tribonema</taxon>
    </lineage>
</organism>
<dbReference type="Pfam" id="PF02109">
    <property type="entry name" value="DAD"/>
    <property type="match status" value="1"/>
</dbReference>
<dbReference type="AlphaFoldDB" id="A0A835YRC1"/>
<evidence type="ECO:0000313" key="9">
    <source>
        <dbReference type="EMBL" id="KAG5179985.1"/>
    </source>
</evidence>
<dbReference type="GO" id="GO:0006487">
    <property type="term" value="P:protein N-linked glycosylation"/>
    <property type="evidence" value="ECO:0007669"/>
    <property type="project" value="TreeGrafter"/>
</dbReference>
<evidence type="ECO:0000256" key="4">
    <source>
        <dbReference type="ARBA" id="ARBA00022692"/>
    </source>
</evidence>
<dbReference type="PANTHER" id="PTHR10705:SF0">
    <property type="entry name" value="DOLICHYL-DIPHOSPHOOLIGOSACCHARIDE--PROTEIN GLYCOSYLTRANSFERASE SUBUNIT DAD1"/>
    <property type="match status" value="1"/>
</dbReference>
<accession>A0A835YRC1</accession>
<dbReference type="UniPathway" id="UPA00378"/>
<evidence type="ECO:0000313" key="10">
    <source>
        <dbReference type="Proteomes" id="UP000664859"/>
    </source>
</evidence>
<sequence>MTSAGSSVSDIWSKLQSHYWQTTTQQLRVLDSFLAFTALTGVAQVVYCGLVGSFPFNSFLAGIMCSVGVFVLTVSLRLHLAPSGDGVAALRRDSVKNAFAEYVFCNMILFLAVMNFMG</sequence>
<proteinExistence type="inferred from homology"/>
<dbReference type="InterPro" id="IPR003038">
    <property type="entry name" value="DAD/Ost2"/>
</dbReference>
<reference evidence="9" key="1">
    <citation type="submission" date="2021-02" db="EMBL/GenBank/DDBJ databases">
        <title>First Annotated Genome of the Yellow-green Alga Tribonema minus.</title>
        <authorList>
            <person name="Mahan K.M."/>
        </authorList>
    </citation>
    <scope>NUCLEOTIDE SEQUENCE</scope>
    <source>
        <strain evidence="9">UTEX B ZZ1240</strain>
    </source>
</reference>
<dbReference type="PANTHER" id="PTHR10705">
    <property type="entry name" value="DOLICHYL-DIPHOSPHOOLIGOSACCHARIDE--PROTEIN GLYCOSYLTRANSFERASE SUBUNIT DAD1"/>
    <property type="match status" value="1"/>
</dbReference>
<evidence type="ECO:0000256" key="6">
    <source>
        <dbReference type="ARBA" id="ARBA00022989"/>
    </source>
</evidence>
<comment type="similarity">
    <text evidence="3 8">Belongs to the DAD/OST2 family.</text>
</comment>
<evidence type="ECO:0000256" key="5">
    <source>
        <dbReference type="ARBA" id="ARBA00022824"/>
    </source>
</evidence>
<comment type="subunit">
    <text evidence="8">Component of the oligosaccharyltransferase (OST) complex.</text>
</comment>
<comment type="subcellular location">
    <subcellularLocation>
        <location evidence="1 8">Endoplasmic reticulum membrane</location>
        <topology evidence="1 8">Multi-pass membrane protein</topology>
    </subcellularLocation>
</comment>
<keyword evidence="9" id="KW-0808">Transferase</keyword>
<protein>
    <recommendedName>
        <fullName evidence="8">Dolichyl-diphosphooligosaccharide--protein glycosyltransferase subunit OST2</fullName>
        <shortName evidence="8">Oligosaccharyl transferase subunit OST2</shortName>
    </recommendedName>
</protein>
<dbReference type="GO" id="GO:0008250">
    <property type="term" value="C:oligosaccharyltransferase complex"/>
    <property type="evidence" value="ECO:0007669"/>
    <property type="project" value="InterPro"/>
</dbReference>
<evidence type="ECO:0000256" key="2">
    <source>
        <dbReference type="ARBA" id="ARBA00004922"/>
    </source>
</evidence>
<feature type="transmembrane region" description="Helical" evidence="8">
    <location>
        <begin position="33"/>
        <end position="53"/>
    </location>
</feature>
<comment type="pathway">
    <text evidence="2 8">Protein modification; protein glycosylation.</text>
</comment>
<dbReference type="PIRSF" id="PIRSF005588">
    <property type="entry name" value="DAD"/>
    <property type="match status" value="1"/>
</dbReference>
<evidence type="ECO:0000256" key="7">
    <source>
        <dbReference type="ARBA" id="ARBA00023136"/>
    </source>
</evidence>
<dbReference type="Proteomes" id="UP000664859">
    <property type="component" value="Unassembled WGS sequence"/>
</dbReference>
<feature type="transmembrane region" description="Helical" evidence="8">
    <location>
        <begin position="99"/>
        <end position="117"/>
    </location>
</feature>
<feature type="transmembrane region" description="Helical" evidence="8">
    <location>
        <begin position="59"/>
        <end position="78"/>
    </location>
</feature>
<comment type="function">
    <text evidence="8">Subunit of the oligosaccharyl transferase (OST) complex that catalyzes the initial transfer of a defined glycan (Glc(3)Man(9)GlcNAc(2) in eukaryotes) from the lipid carrier dolichol-pyrophosphate to an asparagine residue within an Asn-X-Ser/Thr consensus motif in nascent polypeptide chains, the first step in protein N-glycosylation. N-glycosylation occurs cotranslationally and the complex associates with the Sec61 complex at the channel-forming translocon complex that mediates protein translocation across the endoplasmic reticulum (ER). All subunits are required for a maximal enzyme activity.</text>
</comment>